<proteinExistence type="predicted"/>
<dbReference type="AlphaFoldDB" id="S8D2M3"/>
<feature type="compositionally biased region" description="Polar residues" evidence="1">
    <location>
        <begin position="90"/>
        <end position="102"/>
    </location>
</feature>
<feature type="region of interest" description="Disordered" evidence="1">
    <location>
        <begin position="1"/>
        <end position="24"/>
    </location>
</feature>
<protein>
    <submittedName>
        <fullName evidence="2">Uncharacterized protein</fullName>
    </submittedName>
</protein>
<gene>
    <name evidence="2" type="ORF">M569_03100</name>
</gene>
<feature type="non-terminal residue" evidence="2">
    <location>
        <position position="131"/>
    </location>
</feature>
<feature type="compositionally biased region" description="Basic and acidic residues" evidence="1">
    <location>
        <begin position="1"/>
        <end position="12"/>
    </location>
</feature>
<dbReference type="Proteomes" id="UP000015453">
    <property type="component" value="Unassembled WGS sequence"/>
</dbReference>
<feature type="compositionally biased region" description="Low complexity" evidence="1">
    <location>
        <begin position="68"/>
        <end position="89"/>
    </location>
</feature>
<evidence type="ECO:0000313" key="3">
    <source>
        <dbReference type="Proteomes" id="UP000015453"/>
    </source>
</evidence>
<evidence type="ECO:0000256" key="1">
    <source>
        <dbReference type="SAM" id="MobiDB-lite"/>
    </source>
</evidence>
<reference evidence="2 3" key="1">
    <citation type="journal article" date="2013" name="BMC Genomics">
        <title>The miniature genome of a carnivorous plant Genlisea aurea contains a low number of genes and short non-coding sequences.</title>
        <authorList>
            <person name="Leushkin E.V."/>
            <person name="Sutormin R.A."/>
            <person name="Nabieva E.R."/>
            <person name="Penin A.A."/>
            <person name="Kondrashov A.S."/>
            <person name="Logacheva M.D."/>
        </authorList>
    </citation>
    <scope>NUCLEOTIDE SEQUENCE [LARGE SCALE GENOMIC DNA]</scope>
</reference>
<feature type="non-terminal residue" evidence="2">
    <location>
        <position position="1"/>
    </location>
</feature>
<name>S8D2M3_9LAMI</name>
<organism evidence="2 3">
    <name type="scientific">Genlisea aurea</name>
    <dbReference type="NCBI Taxonomy" id="192259"/>
    <lineage>
        <taxon>Eukaryota</taxon>
        <taxon>Viridiplantae</taxon>
        <taxon>Streptophyta</taxon>
        <taxon>Embryophyta</taxon>
        <taxon>Tracheophyta</taxon>
        <taxon>Spermatophyta</taxon>
        <taxon>Magnoliopsida</taxon>
        <taxon>eudicotyledons</taxon>
        <taxon>Gunneridae</taxon>
        <taxon>Pentapetalae</taxon>
        <taxon>asterids</taxon>
        <taxon>lamiids</taxon>
        <taxon>Lamiales</taxon>
        <taxon>Lentibulariaceae</taxon>
        <taxon>Genlisea</taxon>
    </lineage>
</organism>
<dbReference type="Pfam" id="PF07939">
    <property type="entry name" value="DUF1685"/>
    <property type="match status" value="1"/>
</dbReference>
<dbReference type="PANTHER" id="PTHR31865:SF1">
    <property type="entry name" value="INSERTASE, PUTATIVE (DUF1685)-RELATED"/>
    <property type="match status" value="1"/>
</dbReference>
<accession>S8D2M3</accession>
<feature type="region of interest" description="Disordered" evidence="1">
    <location>
        <begin position="68"/>
        <end position="114"/>
    </location>
</feature>
<keyword evidence="3" id="KW-1185">Reference proteome</keyword>
<dbReference type="InterPro" id="IPR012881">
    <property type="entry name" value="DUF1685"/>
</dbReference>
<dbReference type="EMBL" id="AUSU01001155">
    <property type="protein sequence ID" value="EPS71661.1"/>
    <property type="molecule type" value="Genomic_DNA"/>
</dbReference>
<evidence type="ECO:0000313" key="2">
    <source>
        <dbReference type="EMBL" id="EPS71661.1"/>
    </source>
</evidence>
<dbReference type="PANTHER" id="PTHR31865">
    <property type="entry name" value="OSJNBA0071G03.3 PROTEIN"/>
    <property type="match status" value="1"/>
</dbReference>
<sequence length="131" mass="14253">DIRRDEVWESRRRNSLLPRGSSVTEEDVDELLGCLELGFGFDPDDIDPNLSNTLPALDLYCAVKRSISSESPTSSATSPSSVTESDSTSFLESSDAASTIERQASIIDPGDEPETVKNKMKLWAKVVACVV</sequence>
<comment type="caution">
    <text evidence="2">The sequence shown here is derived from an EMBL/GenBank/DDBJ whole genome shotgun (WGS) entry which is preliminary data.</text>
</comment>